<keyword evidence="1" id="KW-1133">Transmembrane helix</keyword>
<comment type="caution">
    <text evidence="2">The sequence shown here is derived from an EMBL/GenBank/DDBJ whole genome shotgun (WGS) entry which is preliminary data.</text>
</comment>
<gene>
    <name evidence="2" type="ORF">NCER_102275</name>
</gene>
<dbReference type="AlphaFoldDB" id="C4VBR6"/>
<sequence>MNTSQKKLLKLQLNPNYRHLYYYYFFCLHLLVLFINSFFISPMNSSNSKFINVLNFWKALEGSKKVEMPKNDVLLVPCDAKIIQKDNVFVIGSNEDLLQKDNLIVKFKDNKLTKNDDAIVKLNDCKLTKKDDTIVTLNECKIFEKSDIIVQLIDIQFTRKKIFFTKEFINDLNNIYIRRMLPTRSEKKFIRSLMSCSIDDITSEESDTIHETISHKKFSDNQTTYDIKNTDDRTDDDFNSIFEFYYNSDTNKSDTDQINNLSQEKCKTDFNKVNNHKKVTFKDPYEEYDEGLNDEFPLLINIMKAESEGYVAKELAKKKKKGWFQRFKELFCCLCSDNVY</sequence>
<keyword evidence="1" id="KW-0472">Membrane</keyword>
<dbReference type="EMBL" id="ACOL01000771">
    <property type="protein sequence ID" value="EEQ81336.1"/>
    <property type="molecule type" value="Genomic_DNA"/>
</dbReference>
<dbReference type="InParanoid" id="C4VBR6"/>
<accession>C4VBR6</accession>
<evidence type="ECO:0000313" key="2">
    <source>
        <dbReference type="EMBL" id="EEQ81336.1"/>
    </source>
</evidence>
<dbReference type="VEuPathDB" id="MicrosporidiaDB:NCER_102275"/>
<name>C4VBR6_VAIC1</name>
<dbReference type="KEGG" id="nce:NCER_102275"/>
<proteinExistence type="predicted"/>
<evidence type="ECO:0000313" key="3">
    <source>
        <dbReference type="Proteomes" id="UP000009082"/>
    </source>
</evidence>
<evidence type="ECO:0000256" key="1">
    <source>
        <dbReference type="SAM" id="Phobius"/>
    </source>
</evidence>
<dbReference type="HOGENOM" id="CLU_816615_0_0_1"/>
<keyword evidence="1" id="KW-0812">Transmembrane</keyword>
<feature type="transmembrane region" description="Helical" evidence="1">
    <location>
        <begin position="21"/>
        <end position="40"/>
    </location>
</feature>
<protein>
    <submittedName>
        <fullName evidence="2">Uncharacterized protein</fullName>
    </submittedName>
</protein>
<reference evidence="2 3" key="1">
    <citation type="journal article" date="2009" name="PLoS Pathog.">
        <title>Genomic analyses of the microsporidian Nosema ceranae, an emergent pathogen of honey bees.</title>
        <authorList>
            <person name="Cornman R.S."/>
            <person name="Chen Y.P."/>
            <person name="Schatz M.C."/>
            <person name="Street C."/>
            <person name="Zhao Y."/>
            <person name="Desany B."/>
            <person name="Egholm M."/>
            <person name="Hutchison S."/>
            <person name="Pettis J.S."/>
            <person name="Lipkin W.I."/>
            <person name="Evans J.D."/>
        </authorList>
    </citation>
    <scope>NUCLEOTIDE SEQUENCE [LARGE SCALE GENOMIC DNA]</scope>
    <source>
        <strain evidence="2 3">BRL01</strain>
    </source>
</reference>
<dbReference type="Proteomes" id="UP000009082">
    <property type="component" value="Unassembled WGS sequence"/>
</dbReference>
<organism evidence="2 3">
    <name type="scientific">Vairimorpha ceranae (strain BRL01)</name>
    <name type="common">Microsporidian parasite</name>
    <name type="synonym">Nosema ceranae</name>
    <dbReference type="NCBI Taxonomy" id="578460"/>
    <lineage>
        <taxon>Eukaryota</taxon>
        <taxon>Fungi</taxon>
        <taxon>Fungi incertae sedis</taxon>
        <taxon>Microsporidia</taxon>
        <taxon>Nosematidae</taxon>
        <taxon>Vairimorpha</taxon>
    </lineage>
</organism>